<evidence type="ECO:0000313" key="8">
    <source>
        <dbReference type="EMBL" id="KPK71802.1"/>
    </source>
</evidence>
<feature type="transmembrane region" description="Helical" evidence="7">
    <location>
        <begin position="299"/>
        <end position="324"/>
    </location>
</feature>
<dbReference type="GO" id="GO:0005886">
    <property type="term" value="C:plasma membrane"/>
    <property type="evidence" value="ECO:0007669"/>
    <property type="project" value="TreeGrafter"/>
</dbReference>
<evidence type="ECO:0000256" key="2">
    <source>
        <dbReference type="ARBA" id="ARBA00022448"/>
    </source>
</evidence>
<dbReference type="PANTHER" id="PTHR11616">
    <property type="entry name" value="SODIUM/CHLORIDE DEPENDENT TRANSPORTER"/>
    <property type="match status" value="1"/>
</dbReference>
<feature type="transmembrane region" description="Helical" evidence="7">
    <location>
        <begin position="382"/>
        <end position="404"/>
    </location>
</feature>
<dbReference type="PROSITE" id="PS00610">
    <property type="entry name" value="NA_NEUROTRAN_SYMP_1"/>
    <property type="match status" value="1"/>
</dbReference>
<feature type="transmembrane region" description="Helical" evidence="7">
    <location>
        <begin position="12"/>
        <end position="29"/>
    </location>
</feature>
<dbReference type="EMBL" id="LJUO01000053">
    <property type="protein sequence ID" value="KPK71802.1"/>
    <property type="molecule type" value="Genomic_DNA"/>
</dbReference>
<evidence type="ECO:0000313" key="9">
    <source>
        <dbReference type="Proteomes" id="UP000051096"/>
    </source>
</evidence>
<evidence type="ECO:0000256" key="5">
    <source>
        <dbReference type="ARBA" id="ARBA00023136"/>
    </source>
</evidence>
<feature type="transmembrane region" description="Helical" evidence="7">
    <location>
        <begin position="351"/>
        <end position="370"/>
    </location>
</feature>
<sequence>MRDIWESRTSFILASIGSAIGLGNIWRFPYVCFANGGGAFLIPYFVALLTAGIPIMILEFALGHRISRPAPIALGQVKKGFEILGWFALLIGFGICTYYAVVMGWCFNYLGFSVNLAWGQNTEAFFFNQFLKISDSPLQIGGIQWMIVLGLVLTWICVVGAIWKGVKTVGKVVYFTVIIPWVILIVLVVRGITLPGALEGLRFYLTPQFSALLDYKVWLAAYSQVFFSLTIGFGVQITYASFLPKEADVVNNAFLVSFANNATSFLGGFAVFSVLGYYAHQTGLPVSEVVQSGPHLAFVTYPTIISMLPFAASIFGILFFLMLLTLGIDSAFSLVEAGAASVIDKFRLKRIHANVGFAIIAGVVGIIYTTRSGLYWLDIVDYFMNNYGLLVVGILQCFAVGYFYSHKDVQDYVKTYPHDRSIFSIPAKIVNLRRYANSKSDFTVGAWWDFCVKYLTPIVVGILFVTNIFDRITSPYGGYSRWAEFLGGWLVIIVFIIVAVILYKKKGSE</sequence>
<feature type="transmembrane region" description="Helical" evidence="7">
    <location>
        <begin position="83"/>
        <end position="110"/>
    </location>
</feature>
<comment type="similarity">
    <text evidence="6">Belongs to the sodium:neurotransmitter symporter (SNF) (TC 2.A.22) family.</text>
</comment>
<evidence type="ECO:0000256" key="4">
    <source>
        <dbReference type="ARBA" id="ARBA00022989"/>
    </source>
</evidence>
<dbReference type="PANTHER" id="PTHR11616:SF240">
    <property type="entry name" value="BLOATED TUBULES, ISOFORM B-RELATED"/>
    <property type="match status" value="1"/>
</dbReference>
<dbReference type="AlphaFoldDB" id="A0A0S8GJG1"/>
<dbReference type="SUPFAM" id="SSF161070">
    <property type="entry name" value="SNF-like"/>
    <property type="match status" value="1"/>
</dbReference>
<dbReference type="Proteomes" id="UP000051096">
    <property type="component" value="Unassembled WGS sequence"/>
</dbReference>
<dbReference type="PROSITE" id="PS50267">
    <property type="entry name" value="NA_NEUROTRAN_SYMP_3"/>
    <property type="match status" value="1"/>
</dbReference>
<proteinExistence type="inferred from homology"/>
<dbReference type="GO" id="GO:0015293">
    <property type="term" value="F:symporter activity"/>
    <property type="evidence" value="ECO:0007669"/>
    <property type="project" value="UniProtKB-KW"/>
</dbReference>
<evidence type="ECO:0000256" key="6">
    <source>
        <dbReference type="RuleBase" id="RU003732"/>
    </source>
</evidence>
<dbReference type="Pfam" id="PF00209">
    <property type="entry name" value="SNF"/>
    <property type="match status" value="1"/>
</dbReference>
<dbReference type="CDD" id="cd10334">
    <property type="entry name" value="SLC6sbd_u1"/>
    <property type="match status" value="1"/>
</dbReference>
<keyword evidence="2 6" id="KW-0813">Transport</keyword>
<reference evidence="8 9" key="1">
    <citation type="journal article" date="2015" name="Microbiome">
        <title>Genomic resolution of linkages in carbon, nitrogen, and sulfur cycling among widespread estuary sediment bacteria.</title>
        <authorList>
            <person name="Baker B.J."/>
            <person name="Lazar C.S."/>
            <person name="Teske A.P."/>
            <person name="Dick G.J."/>
        </authorList>
    </citation>
    <scope>NUCLEOTIDE SEQUENCE [LARGE SCALE GENOMIC DNA]</scope>
    <source>
        <strain evidence="8">SM23_60</strain>
    </source>
</reference>
<name>A0A0S8GJG1_UNCW3</name>
<keyword evidence="5 7" id="KW-0472">Membrane</keyword>
<feature type="transmembrane region" description="Helical" evidence="7">
    <location>
        <begin position="172"/>
        <end position="198"/>
    </location>
</feature>
<feature type="transmembrane region" description="Helical" evidence="7">
    <location>
        <begin position="442"/>
        <end position="465"/>
    </location>
</feature>
<evidence type="ECO:0000256" key="1">
    <source>
        <dbReference type="ARBA" id="ARBA00004141"/>
    </source>
</evidence>
<evidence type="ECO:0000256" key="3">
    <source>
        <dbReference type="ARBA" id="ARBA00022692"/>
    </source>
</evidence>
<feature type="transmembrane region" description="Helical" evidence="7">
    <location>
        <begin position="41"/>
        <end position="62"/>
    </location>
</feature>
<protein>
    <recommendedName>
        <fullName evidence="6">Transporter</fullName>
    </recommendedName>
</protein>
<comment type="caution">
    <text evidence="8">The sequence shown here is derived from an EMBL/GenBank/DDBJ whole genome shotgun (WGS) entry which is preliminary data.</text>
</comment>
<dbReference type="GO" id="GO:0035725">
    <property type="term" value="P:sodium ion transmembrane transport"/>
    <property type="evidence" value="ECO:0007669"/>
    <property type="project" value="TreeGrafter"/>
</dbReference>
<feature type="transmembrane region" description="Helical" evidence="7">
    <location>
        <begin position="218"/>
        <end position="242"/>
    </location>
</feature>
<dbReference type="InterPro" id="IPR037272">
    <property type="entry name" value="SNS_sf"/>
</dbReference>
<feature type="transmembrane region" description="Helical" evidence="7">
    <location>
        <begin position="254"/>
        <end position="279"/>
    </location>
</feature>
<feature type="transmembrane region" description="Helical" evidence="7">
    <location>
        <begin position="485"/>
        <end position="503"/>
    </location>
</feature>
<accession>A0A0S8GJG1</accession>
<comment type="subcellular location">
    <subcellularLocation>
        <location evidence="1">Membrane</location>
        <topology evidence="1">Multi-pass membrane protein</topology>
    </subcellularLocation>
</comment>
<dbReference type="PATRIC" id="fig|1703780.3.peg.2908"/>
<keyword evidence="6" id="KW-0769">Symport</keyword>
<gene>
    <name evidence="8" type="ORF">AMJ87_06640</name>
</gene>
<dbReference type="InterPro" id="IPR000175">
    <property type="entry name" value="Na/ntran_symport"/>
</dbReference>
<keyword evidence="4 7" id="KW-1133">Transmembrane helix</keyword>
<dbReference type="PRINTS" id="PR00176">
    <property type="entry name" value="NANEUSMPORT"/>
</dbReference>
<dbReference type="NCBIfam" id="NF037979">
    <property type="entry name" value="Na_transp"/>
    <property type="match status" value="1"/>
</dbReference>
<evidence type="ECO:0000256" key="7">
    <source>
        <dbReference type="SAM" id="Phobius"/>
    </source>
</evidence>
<keyword evidence="3 6" id="KW-0812">Transmembrane</keyword>
<organism evidence="8 9">
    <name type="scientific">candidate division WOR_3 bacterium SM23_60</name>
    <dbReference type="NCBI Taxonomy" id="1703780"/>
    <lineage>
        <taxon>Bacteria</taxon>
        <taxon>Bacteria division WOR-3</taxon>
    </lineage>
</organism>
<feature type="transmembrane region" description="Helical" evidence="7">
    <location>
        <begin position="143"/>
        <end position="163"/>
    </location>
</feature>